<evidence type="ECO:0000256" key="10">
    <source>
        <dbReference type="HAMAP-Rule" id="MF_01151"/>
    </source>
</evidence>
<reference evidence="15" key="2">
    <citation type="submission" date="2020-09" db="EMBL/GenBank/DDBJ databases">
        <authorList>
            <person name="Sun Q."/>
            <person name="Sedlacek I."/>
        </authorList>
    </citation>
    <scope>NUCLEOTIDE SEQUENCE</scope>
    <source>
        <strain evidence="15">CCM 7684</strain>
    </source>
</reference>
<dbReference type="SUPFAM" id="SSF51064">
    <property type="entry name" value="Head domain of nucleotide exchange factor GrpE"/>
    <property type="match status" value="1"/>
</dbReference>
<evidence type="ECO:0000313" key="16">
    <source>
        <dbReference type="Proteomes" id="UP000602745"/>
    </source>
</evidence>
<dbReference type="GO" id="GO:0051082">
    <property type="term" value="F:unfolded protein binding"/>
    <property type="evidence" value="ECO:0007669"/>
    <property type="project" value="TreeGrafter"/>
</dbReference>
<comment type="subunit">
    <text evidence="3 10">Homodimer.</text>
</comment>
<dbReference type="GO" id="GO:0042803">
    <property type="term" value="F:protein homodimerization activity"/>
    <property type="evidence" value="ECO:0007669"/>
    <property type="project" value="InterPro"/>
</dbReference>
<dbReference type="GO" id="GO:0005737">
    <property type="term" value="C:cytoplasm"/>
    <property type="evidence" value="ECO:0007669"/>
    <property type="project" value="UniProtKB-SubCell"/>
</dbReference>
<evidence type="ECO:0000256" key="5">
    <source>
        <dbReference type="ARBA" id="ARBA00023016"/>
    </source>
</evidence>
<comment type="similarity">
    <text evidence="2 10 12">Belongs to the GrpE family.</text>
</comment>
<dbReference type="AlphaFoldDB" id="A0A8J2YFG0"/>
<name>A0A8J2YFG0_9RHOB</name>
<evidence type="ECO:0000256" key="3">
    <source>
        <dbReference type="ARBA" id="ARBA00011738"/>
    </source>
</evidence>
<evidence type="ECO:0000256" key="2">
    <source>
        <dbReference type="ARBA" id="ARBA00009054"/>
    </source>
</evidence>
<keyword evidence="13" id="KW-0175">Coiled coil</keyword>
<evidence type="ECO:0000313" key="15">
    <source>
        <dbReference type="EMBL" id="GGE29677.1"/>
    </source>
</evidence>
<dbReference type="InterPro" id="IPR009012">
    <property type="entry name" value="GrpE_head"/>
</dbReference>
<keyword evidence="5 10" id="KW-0346">Stress response</keyword>
<comment type="subcellular location">
    <subcellularLocation>
        <location evidence="1 10">Cytoplasm</location>
    </subcellularLocation>
</comment>
<dbReference type="Pfam" id="PF01025">
    <property type="entry name" value="GrpE"/>
    <property type="match status" value="1"/>
</dbReference>
<dbReference type="GO" id="GO:0051087">
    <property type="term" value="F:protein-folding chaperone binding"/>
    <property type="evidence" value="ECO:0007669"/>
    <property type="project" value="InterPro"/>
</dbReference>
<evidence type="ECO:0000256" key="14">
    <source>
        <dbReference type="SAM" id="MobiDB-lite"/>
    </source>
</evidence>
<dbReference type="NCBIfam" id="NF010738">
    <property type="entry name" value="PRK14140.1"/>
    <property type="match status" value="1"/>
</dbReference>
<dbReference type="Gene3D" id="2.30.22.10">
    <property type="entry name" value="Head domain of nucleotide exchange factor GrpE"/>
    <property type="match status" value="1"/>
</dbReference>
<dbReference type="EMBL" id="BMCP01000001">
    <property type="protein sequence ID" value="GGE29677.1"/>
    <property type="molecule type" value="Genomic_DNA"/>
</dbReference>
<dbReference type="GO" id="GO:0006457">
    <property type="term" value="P:protein folding"/>
    <property type="evidence" value="ECO:0007669"/>
    <property type="project" value="InterPro"/>
</dbReference>
<evidence type="ECO:0000256" key="6">
    <source>
        <dbReference type="ARBA" id="ARBA00023186"/>
    </source>
</evidence>
<accession>A0A8J2YFG0</accession>
<dbReference type="Gene3D" id="3.90.20.20">
    <property type="match status" value="1"/>
</dbReference>
<dbReference type="PROSITE" id="PS01071">
    <property type="entry name" value="GRPE"/>
    <property type="match status" value="1"/>
</dbReference>
<comment type="caution">
    <text evidence="15">The sequence shown here is derived from an EMBL/GenBank/DDBJ whole genome shotgun (WGS) entry which is preliminary data.</text>
</comment>
<evidence type="ECO:0000256" key="12">
    <source>
        <dbReference type="RuleBase" id="RU004478"/>
    </source>
</evidence>
<evidence type="ECO:0000256" key="1">
    <source>
        <dbReference type="ARBA" id="ARBA00004496"/>
    </source>
</evidence>
<organism evidence="15 16">
    <name type="scientific">Agaricicola taiwanensis</name>
    <dbReference type="NCBI Taxonomy" id="591372"/>
    <lineage>
        <taxon>Bacteria</taxon>
        <taxon>Pseudomonadati</taxon>
        <taxon>Pseudomonadota</taxon>
        <taxon>Alphaproteobacteria</taxon>
        <taxon>Rhodobacterales</taxon>
        <taxon>Paracoccaceae</taxon>
        <taxon>Agaricicola</taxon>
    </lineage>
</organism>
<dbReference type="PANTHER" id="PTHR21237:SF23">
    <property type="entry name" value="GRPE PROTEIN HOMOLOG, MITOCHONDRIAL"/>
    <property type="match status" value="1"/>
</dbReference>
<evidence type="ECO:0000256" key="4">
    <source>
        <dbReference type="ARBA" id="ARBA00022490"/>
    </source>
</evidence>
<evidence type="ECO:0000256" key="11">
    <source>
        <dbReference type="RuleBase" id="RU000639"/>
    </source>
</evidence>
<feature type="compositionally biased region" description="Basic and acidic residues" evidence="14">
    <location>
        <begin position="177"/>
        <end position="186"/>
    </location>
</feature>
<dbReference type="GO" id="GO:0000774">
    <property type="term" value="F:adenyl-nucleotide exchange factor activity"/>
    <property type="evidence" value="ECO:0007669"/>
    <property type="project" value="InterPro"/>
</dbReference>
<protein>
    <recommendedName>
        <fullName evidence="8 10">Protein GrpE</fullName>
    </recommendedName>
    <alternativeName>
        <fullName evidence="9 10">HSP-70 cofactor</fullName>
    </alternativeName>
</protein>
<gene>
    <name evidence="10 15" type="primary">grpE</name>
    <name evidence="15" type="ORF">GCM10007276_03610</name>
</gene>
<dbReference type="SUPFAM" id="SSF58014">
    <property type="entry name" value="Coiled-coil domain of nucleotide exchange factor GrpE"/>
    <property type="match status" value="1"/>
</dbReference>
<comment type="function">
    <text evidence="7 10 11">Participates actively in the response to hyperosmotic and heat shock by preventing the aggregation of stress-denatured proteins, in association with DnaK and GrpE. It is the nucleotide exchange factor for DnaK and may function as a thermosensor. Unfolded proteins bind initially to DnaJ; upon interaction with the DnaJ-bound protein, DnaK hydrolyzes its bound ATP, resulting in the formation of a stable complex. GrpE releases ADP from DnaK; ATP binding to DnaK triggers the release of the substrate protein, thus completing the reaction cycle. Several rounds of ATP-dependent interactions between DnaJ, DnaK and GrpE are required for fully efficient folding.</text>
</comment>
<dbReference type="PRINTS" id="PR00773">
    <property type="entry name" value="GRPEPROTEIN"/>
</dbReference>
<proteinExistence type="inferred from homology"/>
<dbReference type="Proteomes" id="UP000602745">
    <property type="component" value="Unassembled WGS sequence"/>
</dbReference>
<keyword evidence="6 10" id="KW-0143">Chaperone</keyword>
<keyword evidence="16" id="KW-1185">Reference proteome</keyword>
<keyword evidence="4 10" id="KW-0963">Cytoplasm</keyword>
<dbReference type="CDD" id="cd00446">
    <property type="entry name" value="GrpE"/>
    <property type="match status" value="1"/>
</dbReference>
<sequence length="186" mass="20443">MDVASIAEGELKRLETEAYQLKDRLMRTLAEMENLRKRTEREVADAKIYAVSSFARDLLSVADNMDRALAALPETRDEALSAFAEGVELTSRELLKVLQKHGVKRISPSGEKFDPHFHQAMFEVEDATVPSGTVVQVMQDGYVIGERALRPAFVGVSKGGAKAQRQDTAEPAIGERQPGEGVDRSA</sequence>
<dbReference type="HAMAP" id="MF_01151">
    <property type="entry name" value="GrpE"/>
    <property type="match status" value="1"/>
</dbReference>
<dbReference type="PANTHER" id="PTHR21237">
    <property type="entry name" value="GRPE PROTEIN"/>
    <property type="match status" value="1"/>
</dbReference>
<feature type="region of interest" description="Disordered" evidence="14">
    <location>
        <begin position="159"/>
        <end position="186"/>
    </location>
</feature>
<evidence type="ECO:0000256" key="13">
    <source>
        <dbReference type="SAM" id="Coils"/>
    </source>
</evidence>
<dbReference type="InterPro" id="IPR013805">
    <property type="entry name" value="GrpE_CC"/>
</dbReference>
<evidence type="ECO:0000256" key="8">
    <source>
        <dbReference type="ARBA" id="ARBA00072274"/>
    </source>
</evidence>
<evidence type="ECO:0000256" key="7">
    <source>
        <dbReference type="ARBA" id="ARBA00053401"/>
    </source>
</evidence>
<feature type="coiled-coil region" evidence="13">
    <location>
        <begin position="4"/>
        <end position="49"/>
    </location>
</feature>
<evidence type="ECO:0000256" key="9">
    <source>
        <dbReference type="ARBA" id="ARBA00076414"/>
    </source>
</evidence>
<dbReference type="NCBIfam" id="NF010739">
    <property type="entry name" value="PRK14141.1"/>
    <property type="match status" value="1"/>
</dbReference>
<dbReference type="FunFam" id="2.30.22.10:FF:000001">
    <property type="entry name" value="Protein GrpE"/>
    <property type="match status" value="1"/>
</dbReference>
<reference evidence="15" key="1">
    <citation type="journal article" date="2014" name="Int. J. Syst. Evol. Microbiol.">
        <title>Complete genome sequence of Corynebacterium casei LMG S-19264T (=DSM 44701T), isolated from a smear-ripened cheese.</title>
        <authorList>
            <consortium name="US DOE Joint Genome Institute (JGI-PGF)"/>
            <person name="Walter F."/>
            <person name="Albersmeier A."/>
            <person name="Kalinowski J."/>
            <person name="Ruckert C."/>
        </authorList>
    </citation>
    <scope>NUCLEOTIDE SEQUENCE</scope>
    <source>
        <strain evidence="15">CCM 7684</strain>
    </source>
</reference>
<dbReference type="NCBIfam" id="NF010748">
    <property type="entry name" value="PRK14150.1"/>
    <property type="match status" value="1"/>
</dbReference>
<dbReference type="InterPro" id="IPR000740">
    <property type="entry name" value="GrpE"/>
</dbReference>